<dbReference type="InterPro" id="IPR036390">
    <property type="entry name" value="WH_DNA-bd_sf"/>
</dbReference>
<dbReference type="SMART" id="SM00345">
    <property type="entry name" value="HTH_GNTR"/>
    <property type="match status" value="1"/>
</dbReference>
<dbReference type="InterPro" id="IPR008920">
    <property type="entry name" value="TF_FadR/GntR_C"/>
</dbReference>
<evidence type="ECO:0000256" key="3">
    <source>
        <dbReference type="ARBA" id="ARBA00023163"/>
    </source>
</evidence>
<dbReference type="Gene3D" id="1.20.120.530">
    <property type="entry name" value="GntR ligand-binding domain-like"/>
    <property type="match status" value="1"/>
</dbReference>
<gene>
    <name evidence="5" type="primary">rspR_7</name>
    <name evidence="5" type="ORF">VVAX_04112</name>
</gene>
<dbReference type="InterPro" id="IPR036388">
    <property type="entry name" value="WH-like_DNA-bd_sf"/>
</dbReference>
<dbReference type="GO" id="GO:0003677">
    <property type="term" value="F:DNA binding"/>
    <property type="evidence" value="ECO:0007669"/>
    <property type="project" value="UniProtKB-KW"/>
</dbReference>
<dbReference type="InterPro" id="IPR000524">
    <property type="entry name" value="Tscrpt_reg_HTH_GntR"/>
</dbReference>
<dbReference type="PANTHER" id="PTHR43537:SF51">
    <property type="entry name" value="HTH-TYPE TRANSCRIPTIONAL REGULATOR LGOR-RELATED"/>
    <property type="match status" value="1"/>
</dbReference>
<dbReference type="InterPro" id="IPR011711">
    <property type="entry name" value="GntR_C"/>
</dbReference>
<proteinExistence type="predicted"/>
<protein>
    <submittedName>
        <fullName evidence="5">HTH-type transcriptional repressor RspR</fullName>
    </submittedName>
</protein>
<sequence>MSVAETLRNRIFDGIFSPGSHLMEITLANELGVSRTPVRGAMARLADEGLLVYVPNKGFQVRRFNAKDVFDAFSVRANLEAMACRLIAEHGLEREAHECLQGMLDAQRAVLKEKQWDDDRALCWHDLNLAFHHKLMMLADNRWLTEAVHRARQLPIIFDSNLRPHNREASMLLYRREQALLAFEDHTRLVEALGRRDAAEAEAIMREHITSNRDLLVLHLRKNADRTRTLA</sequence>
<reference evidence="5" key="1">
    <citation type="submission" date="2019-12" db="EMBL/GenBank/DDBJ databases">
        <authorList>
            <person name="Cremers G."/>
        </authorList>
    </citation>
    <scope>NUCLEOTIDE SEQUENCE</scope>
    <source>
        <strain evidence="5">Vvax</strain>
    </source>
</reference>
<dbReference type="Pfam" id="PF00392">
    <property type="entry name" value="GntR"/>
    <property type="match status" value="1"/>
</dbReference>
<accession>A0A679J7V0</accession>
<dbReference type="Gene3D" id="1.10.10.10">
    <property type="entry name" value="Winged helix-like DNA-binding domain superfamily/Winged helix DNA-binding domain"/>
    <property type="match status" value="1"/>
</dbReference>
<dbReference type="Pfam" id="PF07729">
    <property type="entry name" value="FCD"/>
    <property type="match status" value="1"/>
</dbReference>
<dbReference type="SMART" id="SM00895">
    <property type="entry name" value="FCD"/>
    <property type="match status" value="1"/>
</dbReference>
<dbReference type="GO" id="GO:0003700">
    <property type="term" value="F:DNA-binding transcription factor activity"/>
    <property type="evidence" value="ECO:0007669"/>
    <property type="project" value="InterPro"/>
</dbReference>
<dbReference type="SUPFAM" id="SSF46785">
    <property type="entry name" value="Winged helix' DNA-binding domain"/>
    <property type="match status" value="1"/>
</dbReference>
<evidence type="ECO:0000256" key="2">
    <source>
        <dbReference type="ARBA" id="ARBA00023125"/>
    </source>
</evidence>
<name>A0A679J7V0_VARPD</name>
<evidence type="ECO:0000313" key="5">
    <source>
        <dbReference type="EMBL" id="CAA2107190.1"/>
    </source>
</evidence>
<dbReference type="CDD" id="cd07377">
    <property type="entry name" value="WHTH_GntR"/>
    <property type="match status" value="1"/>
</dbReference>
<keyword evidence="2" id="KW-0238">DNA-binding</keyword>
<evidence type="ECO:0000256" key="1">
    <source>
        <dbReference type="ARBA" id="ARBA00023015"/>
    </source>
</evidence>
<feature type="domain" description="HTH gntR-type" evidence="4">
    <location>
        <begin position="1"/>
        <end position="64"/>
    </location>
</feature>
<dbReference type="EMBL" id="LR743507">
    <property type="protein sequence ID" value="CAA2107190.1"/>
    <property type="molecule type" value="Genomic_DNA"/>
</dbReference>
<keyword evidence="1" id="KW-0805">Transcription regulation</keyword>
<dbReference type="AlphaFoldDB" id="A0A679J7V0"/>
<keyword evidence="3" id="KW-0804">Transcription</keyword>
<organism evidence="5">
    <name type="scientific">Variovorax paradoxus</name>
    <dbReference type="NCBI Taxonomy" id="34073"/>
    <lineage>
        <taxon>Bacteria</taxon>
        <taxon>Pseudomonadati</taxon>
        <taxon>Pseudomonadota</taxon>
        <taxon>Betaproteobacteria</taxon>
        <taxon>Burkholderiales</taxon>
        <taxon>Comamonadaceae</taxon>
        <taxon>Variovorax</taxon>
    </lineage>
</organism>
<dbReference type="PANTHER" id="PTHR43537">
    <property type="entry name" value="TRANSCRIPTIONAL REGULATOR, GNTR FAMILY"/>
    <property type="match status" value="1"/>
</dbReference>
<dbReference type="SUPFAM" id="SSF48008">
    <property type="entry name" value="GntR ligand-binding domain-like"/>
    <property type="match status" value="1"/>
</dbReference>
<evidence type="ECO:0000259" key="4">
    <source>
        <dbReference type="PROSITE" id="PS50949"/>
    </source>
</evidence>
<dbReference type="PROSITE" id="PS50949">
    <property type="entry name" value="HTH_GNTR"/>
    <property type="match status" value="1"/>
</dbReference>